<dbReference type="EMBL" id="JAHFVK010000001">
    <property type="protein sequence ID" value="MBT2132840.1"/>
    <property type="molecule type" value="Genomic_DNA"/>
</dbReference>
<keyword evidence="4" id="KW-1185">Reference proteome</keyword>
<evidence type="ECO:0000259" key="2">
    <source>
        <dbReference type="Pfam" id="PF12804"/>
    </source>
</evidence>
<dbReference type="Proteomes" id="UP000811255">
    <property type="component" value="Unassembled WGS sequence"/>
</dbReference>
<keyword evidence="1" id="KW-0460">Magnesium</keyword>
<gene>
    <name evidence="3" type="ORF">KK137_00705</name>
</gene>
<protein>
    <submittedName>
        <fullName evidence="3">NTP transferase domain-containing protein</fullName>
    </submittedName>
</protein>
<reference evidence="3 4" key="1">
    <citation type="submission" date="2021-05" db="EMBL/GenBank/DDBJ databases">
        <title>Croceibacterium sp. LX-88 genome sequence.</title>
        <authorList>
            <person name="Luo X."/>
        </authorList>
    </citation>
    <scope>NUCLEOTIDE SEQUENCE [LARGE SCALE GENOMIC DNA]</scope>
    <source>
        <strain evidence="3 4">LX-88</strain>
    </source>
</reference>
<sequence>MELRPVTAASASAQTTRWHAILLAGDRPGGDPLAHAFGVASKSLVPLGGKPMLAHVLQTLLAHPQIGDVFVLAQDPELLFENPALSSFLADPRVRLETSGSGIASSIEGTLQRQWLDWPVLITTSDHVLLDKGTLDWFFDHSADCDVAVGMVDSHAFVADALETKRTWLRFRDVDVTGANLFALNSRSVFPALQYWRSLEANRKKPWRMAWKLGPTLLVSFLLRRLTLIEAFGAAGRKLGVEARPVRIPFARAGVDVDKLADHSLVESMLARQLQ</sequence>
<evidence type="ECO:0000256" key="1">
    <source>
        <dbReference type="ARBA" id="ARBA00022842"/>
    </source>
</evidence>
<dbReference type="Pfam" id="PF12804">
    <property type="entry name" value="NTP_transf_3"/>
    <property type="match status" value="1"/>
</dbReference>
<dbReference type="InterPro" id="IPR025877">
    <property type="entry name" value="MobA-like_NTP_Trfase"/>
</dbReference>
<dbReference type="InterPro" id="IPR029044">
    <property type="entry name" value="Nucleotide-diphossugar_trans"/>
</dbReference>
<accession>A0ABS5W0T5</accession>
<feature type="domain" description="MobA-like NTP transferase" evidence="2">
    <location>
        <begin position="35"/>
        <end position="197"/>
    </location>
</feature>
<name>A0ABS5W0T5_9SPHN</name>
<dbReference type="RefSeq" id="WP_214533981.1">
    <property type="nucleotide sequence ID" value="NZ_JAHFVK010000001.1"/>
</dbReference>
<keyword evidence="3" id="KW-0808">Transferase</keyword>
<dbReference type="SUPFAM" id="SSF53448">
    <property type="entry name" value="Nucleotide-diphospho-sugar transferases"/>
    <property type="match status" value="1"/>
</dbReference>
<dbReference type="Gene3D" id="3.90.550.10">
    <property type="entry name" value="Spore Coat Polysaccharide Biosynthesis Protein SpsA, Chain A"/>
    <property type="match status" value="1"/>
</dbReference>
<comment type="caution">
    <text evidence="3">The sequence shown here is derived from an EMBL/GenBank/DDBJ whole genome shotgun (WGS) entry which is preliminary data.</text>
</comment>
<evidence type="ECO:0000313" key="4">
    <source>
        <dbReference type="Proteomes" id="UP000811255"/>
    </source>
</evidence>
<organism evidence="3 4">
    <name type="scientific">Croceibacterium selenioxidans</name>
    <dbReference type="NCBI Taxonomy" id="2838833"/>
    <lineage>
        <taxon>Bacteria</taxon>
        <taxon>Pseudomonadati</taxon>
        <taxon>Pseudomonadota</taxon>
        <taxon>Alphaproteobacteria</taxon>
        <taxon>Sphingomonadales</taxon>
        <taxon>Erythrobacteraceae</taxon>
        <taxon>Croceibacterium</taxon>
    </lineage>
</organism>
<dbReference type="GO" id="GO:0016740">
    <property type="term" value="F:transferase activity"/>
    <property type="evidence" value="ECO:0007669"/>
    <property type="project" value="UniProtKB-KW"/>
</dbReference>
<evidence type="ECO:0000313" key="3">
    <source>
        <dbReference type="EMBL" id="MBT2132840.1"/>
    </source>
</evidence>
<proteinExistence type="predicted"/>